<evidence type="ECO:0000313" key="2">
    <source>
        <dbReference type="Proteomes" id="UP000013984"/>
    </source>
</evidence>
<keyword evidence="2" id="KW-1185">Reference proteome</keyword>
<gene>
    <name evidence="1" type="ORF">LEP1GSC195_0933</name>
</gene>
<proteinExistence type="predicted"/>
<sequence length="82" mass="9460">MNSTTINPLIPNSNFEPEKRYEITHTNEDLFTERDYKLILRNVLSVITNTNEDSEKAFTAAILKATINIKAGEFDTYEDLFD</sequence>
<name>R9A3K9_9LEPT</name>
<comment type="caution">
    <text evidence="1">The sequence shown here is derived from an EMBL/GenBank/DDBJ whole genome shotgun (WGS) entry which is preliminary data.</text>
</comment>
<evidence type="ECO:0000313" key="1">
    <source>
        <dbReference type="EMBL" id="EOQ94815.1"/>
    </source>
</evidence>
<protein>
    <submittedName>
        <fullName evidence="1">Uncharacterized protein</fullName>
    </submittedName>
</protein>
<reference evidence="1" key="1">
    <citation type="submission" date="2013-04" db="EMBL/GenBank/DDBJ databases">
        <authorList>
            <person name="Harkins D.M."/>
            <person name="Durkin A.S."/>
            <person name="Brinkac L.M."/>
            <person name="Haft D.H."/>
            <person name="Selengut J.D."/>
            <person name="Sanka R."/>
            <person name="DePew J."/>
            <person name="Purushe J."/>
            <person name="Galloway R.L."/>
            <person name="Vinetz J.M."/>
            <person name="Sutton G.G."/>
            <person name="Nierman W.C."/>
            <person name="Fouts D.E."/>
        </authorList>
    </citation>
    <scope>NUCLEOTIDE SEQUENCE [LARGE SCALE GENOMIC DNA]</scope>
    <source>
        <strain evidence="1">CDC</strain>
    </source>
</reference>
<dbReference type="Proteomes" id="UP000013984">
    <property type="component" value="Unassembled WGS sequence"/>
</dbReference>
<dbReference type="RefSeq" id="WP_015683068.1">
    <property type="nucleotide sequence ID" value="NZ_AOGZ02000018.1"/>
</dbReference>
<dbReference type="AlphaFoldDB" id="R9A3K9"/>
<dbReference type="STRING" id="1218599.LEP1GSC195_0933"/>
<accession>R9A3K9</accession>
<organism evidence="1 2">
    <name type="scientific">Leptospira wolbachii serovar Codice str. CDC</name>
    <dbReference type="NCBI Taxonomy" id="1218599"/>
    <lineage>
        <taxon>Bacteria</taxon>
        <taxon>Pseudomonadati</taxon>
        <taxon>Spirochaetota</taxon>
        <taxon>Spirochaetia</taxon>
        <taxon>Leptospirales</taxon>
        <taxon>Leptospiraceae</taxon>
        <taxon>Leptospira</taxon>
    </lineage>
</organism>
<dbReference type="EMBL" id="AOGZ02000018">
    <property type="protein sequence ID" value="EOQ94815.1"/>
    <property type="molecule type" value="Genomic_DNA"/>
</dbReference>